<sequence>MLMKEGISISRVPCKLPNVCVVDVKGEDAFRLIGVYAPDSKTWLWDDLSHFLSKKCIIYGDFNVDIMQDGKKAEILLQWADDQFLAQALPNSSTSLRSDRVIDYAFVRGFNIDIQVYNGNTTSDHRPILSVIPLKVLQQKLGKNTHWKVFKLFSEYTFSFWEENWNLSSIDITYNDYIRFLHLLSARCSTFFYLDRYRSALPVELRSFLSYIRALSFRQIRTQCDILKKEVCFLKKIAKKELNLFFSSQLDNLLRHRNSSSSSSNSFWYRSKRFLKPSSSSLHAFLDSSGQIVKESDLMCNIAADYYEEFFKASNIVRPHPYTDSPAIEYDNINEVIPEVKLDELINTVLAKKKKKSLDAHGISNYMFNFLDLNYWSLLLKLYNHSFQKSVLPSAWKDTRMILLAKKDSICLPSLTRPISLLDSFQKIGEKLFLTRFRDLLFRRGLLPDSQSGFRERFRLQTRLLLFLEDIYSLMSNSAPVCTMFVDFRAAFDQLWFLGCIGKLRNLGIPSSFLNWIEVWLNNRRCFIEINGSKSRWFSIEKGGPQGSVLTPTLFITYNCDMCSSLSGCINHFFADDLAGIMAGQLGINYSSQCLDLEKRIKVFLDNLDYYSCLTDQPINFNKTKAMFSARAIGHPKFVINFRQDTMDIIEWTSEYKYLGYIISPKLGWGKFLKYMMTKIRQRISLIKSFKIFGCSSPYLRKTLFMSHVLPIFTWIYPIYPLLSENQQNDLSHFYYSSLRRVLYCLHWNENFFAFALDEKSLEDRCHSYWEKYLAALADSIDGELLFEKANLNVFRQIWIDKQFSIKCLRTSKRFIPHQSIIEKIVGWMASIPSRSSVPVYEIDEIQLLKDFPESFDSI</sequence>
<dbReference type="EMBL" id="CAJOBQ010000810">
    <property type="protein sequence ID" value="CAF4420656.1"/>
    <property type="molecule type" value="Genomic_DNA"/>
</dbReference>
<dbReference type="PANTHER" id="PTHR36688">
    <property type="entry name" value="ENDO/EXONUCLEASE/PHOSPHATASE DOMAIN-CONTAINING PROTEIN"/>
    <property type="match status" value="1"/>
</dbReference>
<accession>A0A820QEY8</accession>
<organism evidence="3 4">
    <name type="scientific">Rotaria socialis</name>
    <dbReference type="NCBI Taxonomy" id="392032"/>
    <lineage>
        <taxon>Eukaryota</taxon>
        <taxon>Metazoa</taxon>
        <taxon>Spiralia</taxon>
        <taxon>Gnathifera</taxon>
        <taxon>Rotifera</taxon>
        <taxon>Eurotatoria</taxon>
        <taxon>Bdelloidea</taxon>
        <taxon>Philodinida</taxon>
        <taxon>Philodinidae</taxon>
        <taxon>Rotaria</taxon>
    </lineage>
</organism>
<dbReference type="AlphaFoldDB" id="A0A820QEY8"/>
<dbReference type="InterPro" id="IPR000477">
    <property type="entry name" value="RT_dom"/>
</dbReference>
<dbReference type="Proteomes" id="UP000663862">
    <property type="component" value="Unassembled WGS sequence"/>
</dbReference>
<dbReference type="Pfam" id="PF00078">
    <property type="entry name" value="RVT_1"/>
    <property type="match status" value="1"/>
</dbReference>
<evidence type="ECO:0000313" key="4">
    <source>
        <dbReference type="Proteomes" id="UP000663862"/>
    </source>
</evidence>
<evidence type="ECO:0000313" key="3">
    <source>
        <dbReference type="EMBL" id="CAF4420656.1"/>
    </source>
</evidence>
<evidence type="ECO:0000313" key="2">
    <source>
        <dbReference type="EMBL" id="CAF3376477.1"/>
    </source>
</evidence>
<dbReference type="Gene3D" id="3.60.10.10">
    <property type="entry name" value="Endonuclease/exonuclease/phosphatase"/>
    <property type="match status" value="1"/>
</dbReference>
<proteinExistence type="predicted"/>
<dbReference type="Proteomes" id="UP000663869">
    <property type="component" value="Unassembled WGS sequence"/>
</dbReference>
<protein>
    <recommendedName>
        <fullName evidence="1">Reverse transcriptase domain-containing protein</fullName>
    </recommendedName>
</protein>
<dbReference type="PROSITE" id="PS50878">
    <property type="entry name" value="RT_POL"/>
    <property type="match status" value="1"/>
</dbReference>
<dbReference type="InterPro" id="IPR052560">
    <property type="entry name" value="RdDP_mobile_element"/>
</dbReference>
<evidence type="ECO:0000259" key="1">
    <source>
        <dbReference type="PROSITE" id="PS50878"/>
    </source>
</evidence>
<comment type="caution">
    <text evidence="3">The sequence shown here is derived from an EMBL/GenBank/DDBJ whole genome shotgun (WGS) entry which is preliminary data.</text>
</comment>
<dbReference type="InterPro" id="IPR036691">
    <property type="entry name" value="Endo/exonu/phosph_ase_sf"/>
</dbReference>
<gene>
    <name evidence="2" type="ORF">FME351_LOCUS6827</name>
    <name evidence="3" type="ORF">TSG867_LOCUS14496</name>
</gene>
<dbReference type="PANTHER" id="PTHR36688:SF1">
    <property type="entry name" value="ENDONUCLEASE_EXONUCLEASE_PHOSPHATASE DOMAIN-CONTAINING PROTEIN"/>
    <property type="match status" value="1"/>
</dbReference>
<dbReference type="EMBL" id="CAJNYU010000611">
    <property type="protein sequence ID" value="CAF3376477.1"/>
    <property type="molecule type" value="Genomic_DNA"/>
</dbReference>
<dbReference type="SUPFAM" id="SSF56219">
    <property type="entry name" value="DNase I-like"/>
    <property type="match status" value="1"/>
</dbReference>
<name>A0A820QEY8_9BILA</name>
<feature type="domain" description="Reverse transcriptase" evidence="1">
    <location>
        <begin position="385"/>
        <end position="663"/>
    </location>
</feature>
<reference evidence="3" key="1">
    <citation type="submission" date="2021-02" db="EMBL/GenBank/DDBJ databases">
        <authorList>
            <person name="Nowell W R."/>
        </authorList>
    </citation>
    <scope>NUCLEOTIDE SEQUENCE</scope>
</reference>